<feature type="transmembrane region" description="Helical" evidence="1">
    <location>
        <begin position="181"/>
        <end position="202"/>
    </location>
</feature>
<feature type="transmembrane region" description="Helical" evidence="1">
    <location>
        <begin position="232"/>
        <end position="252"/>
    </location>
</feature>
<keyword evidence="1" id="KW-0812">Transmembrane</keyword>
<dbReference type="RefSeq" id="WP_058297568.1">
    <property type="nucleotide sequence ID" value="NZ_FMAU01000001.1"/>
</dbReference>
<reference evidence="3" key="1">
    <citation type="submission" date="2016-08" db="EMBL/GenBank/DDBJ databases">
        <authorList>
            <person name="Varghese N."/>
            <person name="Submissions Spin"/>
        </authorList>
    </citation>
    <scope>NUCLEOTIDE SEQUENCE [LARGE SCALE GENOMIC DNA]</scope>
    <source>
        <strain evidence="3">SGD-1123</strain>
    </source>
</reference>
<dbReference type="GO" id="GO:0140359">
    <property type="term" value="F:ABC-type transporter activity"/>
    <property type="evidence" value="ECO:0007669"/>
    <property type="project" value="InterPro"/>
</dbReference>
<dbReference type="Proteomes" id="UP000181997">
    <property type="component" value="Unassembled WGS sequence"/>
</dbReference>
<keyword evidence="1" id="KW-1133">Transmembrane helix</keyword>
<dbReference type="AlphaFoldDB" id="A0A0V8HL98"/>
<organism evidence="2 3">
    <name type="scientific">[Bacillus] enclensis</name>
    <dbReference type="NCBI Taxonomy" id="1402860"/>
    <lineage>
        <taxon>Bacteria</taxon>
        <taxon>Bacillati</taxon>
        <taxon>Bacillota</taxon>
        <taxon>Bacilli</taxon>
        <taxon>Bacillales</taxon>
        <taxon>Bacillaceae</taxon>
        <taxon>Rossellomorea</taxon>
    </lineage>
</organism>
<name>A0A0V8HL98_9BACI</name>
<keyword evidence="1" id="KW-0472">Membrane</keyword>
<feature type="transmembrane region" description="Helical" evidence="1">
    <location>
        <begin position="113"/>
        <end position="141"/>
    </location>
</feature>
<proteinExistence type="predicted"/>
<accession>A0A0V8HL98</accession>
<dbReference type="OrthoDB" id="4187110at2"/>
<dbReference type="EMBL" id="FMAU01000001">
    <property type="protein sequence ID" value="SCB82189.1"/>
    <property type="molecule type" value="Genomic_DNA"/>
</dbReference>
<feature type="transmembrane region" description="Helical" evidence="1">
    <location>
        <begin position="21"/>
        <end position="42"/>
    </location>
</feature>
<keyword evidence="3" id="KW-1185">Reference proteome</keyword>
<sequence length="258" mass="28475">MKITWVLFKKEMMESARNFKWLWMPIVFILFGVTEPLTAYYLPDILQSLGDLPEGAVIEIPPPSSAEILMSSIGQMNTLGVLVIILAFMGIVSGERKSGNAAMILVKPVSFHAYIYSKWAAALLLIWTSYILGLASTWYYINLLFENISPAAFFQSLAVYGMWLTFLLTMLLFFSSMVKASGAAAFSAVAVSIILSFLSGSLPEKMKWSPSRLSSYIPEIVSGQGWAGDLTIAMLGTGGLCLLLLILTPNLFRRKELT</sequence>
<gene>
    <name evidence="2" type="ORF">GA0061094_0738</name>
</gene>
<feature type="transmembrane region" description="Helical" evidence="1">
    <location>
        <begin position="73"/>
        <end position="92"/>
    </location>
</feature>
<evidence type="ECO:0000313" key="3">
    <source>
        <dbReference type="Proteomes" id="UP000181997"/>
    </source>
</evidence>
<dbReference type="GO" id="GO:0005886">
    <property type="term" value="C:plasma membrane"/>
    <property type="evidence" value="ECO:0007669"/>
    <property type="project" value="UniProtKB-SubCell"/>
</dbReference>
<evidence type="ECO:0000313" key="2">
    <source>
        <dbReference type="EMBL" id="SCB82189.1"/>
    </source>
</evidence>
<feature type="transmembrane region" description="Helical" evidence="1">
    <location>
        <begin position="153"/>
        <end position="174"/>
    </location>
</feature>
<evidence type="ECO:0000256" key="1">
    <source>
        <dbReference type="SAM" id="Phobius"/>
    </source>
</evidence>
<protein>
    <submittedName>
        <fullName evidence="2">ABC-2 type transport system permease protein</fullName>
    </submittedName>
</protein>
<dbReference type="PANTHER" id="PTHR43471">
    <property type="entry name" value="ABC TRANSPORTER PERMEASE"/>
    <property type="match status" value="1"/>
</dbReference>